<keyword evidence="2" id="KW-1185">Reference proteome</keyword>
<protein>
    <submittedName>
        <fullName evidence="1">Uncharacterized protein</fullName>
    </submittedName>
</protein>
<proteinExistence type="predicted"/>
<reference evidence="1 2" key="1">
    <citation type="submission" date="2023-01" db="EMBL/GenBank/DDBJ databases">
        <authorList>
            <person name="Whitehead M."/>
        </authorList>
    </citation>
    <scope>NUCLEOTIDE SEQUENCE [LARGE SCALE GENOMIC DNA]</scope>
</reference>
<accession>A0AAV0W6Q7</accession>
<dbReference type="InterPro" id="IPR052958">
    <property type="entry name" value="IFN-induced_PKR_regulator"/>
</dbReference>
<dbReference type="PANTHER" id="PTHR46289:SF14">
    <property type="entry name" value="DUF4371 DOMAIN-CONTAINING PROTEIN"/>
    <property type="match status" value="1"/>
</dbReference>
<evidence type="ECO:0000313" key="2">
    <source>
        <dbReference type="Proteomes" id="UP001160148"/>
    </source>
</evidence>
<dbReference type="PANTHER" id="PTHR46289">
    <property type="entry name" value="52 KDA REPRESSOR OF THE INHIBITOR OF THE PROTEIN KINASE-LIKE PROTEIN-RELATED"/>
    <property type="match status" value="1"/>
</dbReference>
<gene>
    <name evidence="1" type="ORF">MEUPH1_LOCUS7894</name>
</gene>
<dbReference type="AlphaFoldDB" id="A0AAV0W6Q7"/>
<evidence type="ECO:0000313" key="1">
    <source>
        <dbReference type="EMBL" id="CAI6351563.1"/>
    </source>
</evidence>
<sequence>MCETRWIERHESITRFKELYLSIYHGEGVTQMSFKNIFSDYEKAMLEGDIKSIILSKTAGRQTCRDNTPADSPEQYYKRTIFLPLLDHFILQLEDRFSKHHRVMSTLQSLIPKYMTQNTTYLNKLKECALFYKPLIPNFDTFDTEIKIWQTQWQNVSDDDLPKCSLTTLSQINSDFYPNIKCLLTILATLPICKLPRKLDFIL</sequence>
<comment type="caution">
    <text evidence="1">The sequence shown here is derived from an EMBL/GenBank/DDBJ whole genome shotgun (WGS) entry which is preliminary data.</text>
</comment>
<dbReference type="Proteomes" id="UP001160148">
    <property type="component" value="Unassembled WGS sequence"/>
</dbReference>
<organism evidence="1 2">
    <name type="scientific">Macrosiphum euphorbiae</name>
    <name type="common">potato aphid</name>
    <dbReference type="NCBI Taxonomy" id="13131"/>
    <lineage>
        <taxon>Eukaryota</taxon>
        <taxon>Metazoa</taxon>
        <taxon>Ecdysozoa</taxon>
        <taxon>Arthropoda</taxon>
        <taxon>Hexapoda</taxon>
        <taxon>Insecta</taxon>
        <taxon>Pterygota</taxon>
        <taxon>Neoptera</taxon>
        <taxon>Paraneoptera</taxon>
        <taxon>Hemiptera</taxon>
        <taxon>Sternorrhyncha</taxon>
        <taxon>Aphidomorpha</taxon>
        <taxon>Aphidoidea</taxon>
        <taxon>Aphididae</taxon>
        <taxon>Macrosiphini</taxon>
        <taxon>Macrosiphum</taxon>
    </lineage>
</organism>
<name>A0AAV0W6Q7_9HEMI</name>
<dbReference type="EMBL" id="CARXXK010000001">
    <property type="protein sequence ID" value="CAI6351563.1"/>
    <property type="molecule type" value="Genomic_DNA"/>
</dbReference>